<name>A0ABT9V7P3_9BACL</name>
<keyword evidence="2" id="KW-1133">Transmembrane helix</keyword>
<evidence type="ECO:0000256" key="1">
    <source>
        <dbReference type="SAM" id="MobiDB-lite"/>
    </source>
</evidence>
<keyword evidence="2" id="KW-0812">Transmembrane</keyword>
<feature type="compositionally biased region" description="Low complexity" evidence="1">
    <location>
        <begin position="86"/>
        <end position="95"/>
    </location>
</feature>
<gene>
    <name evidence="3" type="ORF">J2S07_003272</name>
</gene>
<feature type="region of interest" description="Disordered" evidence="1">
    <location>
        <begin position="53"/>
        <end position="102"/>
    </location>
</feature>
<keyword evidence="2" id="KW-0472">Membrane</keyword>
<sequence>MKRIVLFGIILAGVVIILLGNYTWNHKVEKTVQEAEEKMSSPMYKEALKVDSNAKATDKNDENGSSSTSTAETQKNNAEDSKNQSETTTQEEATTPNGLEKPTLEAIKGDYYTLFNELEAQETSKIDQLIVQAKADYVSKKTPLSDLIVKYQDAANFMERNADKTFNTIYQQLQYDLERNGYSKDAAEEFKQSYNAKKADRTSRILSQIEDF</sequence>
<proteinExistence type="predicted"/>
<dbReference type="RefSeq" id="WP_307151435.1">
    <property type="nucleotide sequence ID" value="NZ_JAUSTU010000017.1"/>
</dbReference>
<protein>
    <submittedName>
        <fullName evidence="3">Uncharacterized protein</fullName>
    </submittedName>
</protein>
<organism evidence="3 4">
    <name type="scientific">Anoxybacillus andreesenii</name>
    <dbReference type="NCBI Taxonomy" id="1325932"/>
    <lineage>
        <taxon>Bacteria</taxon>
        <taxon>Bacillati</taxon>
        <taxon>Bacillota</taxon>
        <taxon>Bacilli</taxon>
        <taxon>Bacillales</taxon>
        <taxon>Anoxybacillaceae</taxon>
        <taxon>Anoxybacillus</taxon>
    </lineage>
</organism>
<evidence type="ECO:0000313" key="4">
    <source>
        <dbReference type="Proteomes" id="UP001231362"/>
    </source>
</evidence>
<evidence type="ECO:0000313" key="3">
    <source>
        <dbReference type="EMBL" id="MDQ0156947.1"/>
    </source>
</evidence>
<feature type="transmembrane region" description="Helical" evidence="2">
    <location>
        <begin position="5"/>
        <end position="24"/>
    </location>
</feature>
<dbReference type="EMBL" id="JAUSTU010000017">
    <property type="protein sequence ID" value="MDQ0156947.1"/>
    <property type="molecule type" value="Genomic_DNA"/>
</dbReference>
<dbReference type="Proteomes" id="UP001231362">
    <property type="component" value="Unassembled WGS sequence"/>
</dbReference>
<comment type="caution">
    <text evidence="3">The sequence shown here is derived from an EMBL/GenBank/DDBJ whole genome shotgun (WGS) entry which is preliminary data.</text>
</comment>
<feature type="compositionally biased region" description="Polar residues" evidence="1">
    <location>
        <begin position="63"/>
        <end position="76"/>
    </location>
</feature>
<keyword evidence="4" id="KW-1185">Reference proteome</keyword>
<reference evidence="3 4" key="1">
    <citation type="submission" date="2023-07" db="EMBL/GenBank/DDBJ databases">
        <title>Genomic Encyclopedia of Type Strains, Phase IV (KMG-IV): sequencing the most valuable type-strain genomes for metagenomic binning, comparative biology and taxonomic classification.</title>
        <authorList>
            <person name="Goeker M."/>
        </authorList>
    </citation>
    <scope>NUCLEOTIDE SEQUENCE [LARGE SCALE GENOMIC DNA]</scope>
    <source>
        <strain evidence="3 4">DSM 23948</strain>
    </source>
</reference>
<evidence type="ECO:0000256" key="2">
    <source>
        <dbReference type="SAM" id="Phobius"/>
    </source>
</evidence>
<accession>A0ABT9V7P3</accession>